<dbReference type="GO" id="GO:0042773">
    <property type="term" value="P:ATP synthesis coupled electron transport"/>
    <property type="evidence" value="ECO:0007669"/>
    <property type="project" value="InterPro"/>
</dbReference>
<dbReference type="OrthoDB" id="9811718at2"/>
<dbReference type="GO" id="GO:0016491">
    <property type="term" value="F:oxidoreductase activity"/>
    <property type="evidence" value="ECO:0007669"/>
    <property type="project" value="UniProtKB-KW"/>
</dbReference>
<sequence length="675" mass="76566">MSLSMFGEDLLLLAFTFLFLGSVGVIFWSKKQQFARWITLFTGGLGSLFALLSSLWVLTTQRSIYIEGWNITPNLNMLIRMDQLSAIFVLVISLISFVSFIYGFGYTQKFIGKKRLDFMGALANSFVLMMIAVVTADHFITFLIAWESMSILSYLLVVTEYEYTPVQRAGYVYLVMTHIGTFFIILGFFYLYRWTGTQQISLLYEQAKQISDFYKNLLFFLFIIGFGTKAGIFPLHVWLPRAHPIAPSHISALMSGIMIKTALYGILRFLIQDFSFGETWWAWVIIILGILSAIYGVLFGVVEKDIKRYLAYSSSENMGLMWMILGVSMLLIQQQEWVWGIFAFTALLFHLLNHAVFKSLLFLGAGSIDYSIHTKNMNHMGGLIHRMPWTSVMVLIGVMGMAAIPPFNGFISEWMMLKSFIYLMSNSQTLYALVGLVLLAVLGMVGALTVAGVVNLFGLSFLGRPRSSHAKEAQEVPLSMRWAMGILASLILILGLGSKWIGQWLFLHAQSLIFNGSIIGSKLPVLTLKDTAHSFTIQPLSLGVLLLIGLLLGYGLIHFFFHRPTVRISPTWGCGIQLDEKMEYTASSFTHPFLYIFKKVIPSSQMVQHSREGYFPHHVHYKLLVKQMLDVMIYRPILQGLLWLASKIKKIQNGNIQTYLTFMFVTLILFLLFVK</sequence>
<feature type="transmembrane region" description="Helical" evidence="8">
    <location>
        <begin position="171"/>
        <end position="192"/>
    </location>
</feature>
<name>A0A135L5N1_9BACI</name>
<keyword evidence="11" id="KW-1185">Reference proteome</keyword>
<organism evidence="10 11">
    <name type="scientific">Tepidibacillus decaturensis</name>
    <dbReference type="NCBI Taxonomy" id="1413211"/>
    <lineage>
        <taxon>Bacteria</taxon>
        <taxon>Bacillati</taxon>
        <taxon>Bacillota</taxon>
        <taxon>Bacilli</taxon>
        <taxon>Bacillales</taxon>
        <taxon>Bacillaceae</taxon>
        <taxon>Tepidibacillus</taxon>
    </lineage>
</organism>
<evidence type="ECO:0000256" key="8">
    <source>
        <dbReference type="SAM" id="Phobius"/>
    </source>
</evidence>
<dbReference type="PRINTS" id="PR01437">
    <property type="entry name" value="NUOXDRDTASE4"/>
</dbReference>
<feature type="transmembrane region" description="Helical" evidence="8">
    <location>
        <begin position="37"/>
        <end position="58"/>
    </location>
</feature>
<dbReference type="InterPro" id="IPR052175">
    <property type="entry name" value="ComplexI-like_HydComp"/>
</dbReference>
<feature type="transmembrane region" description="Helical" evidence="8">
    <location>
        <begin position="482"/>
        <end position="501"/>
    </location>
</feature>
<feature type="transmembrane region" description="Helical" evidence="8">
    <location>
        <begin position="338"/>
        <end position="368"/>
    </location>
</feature>
<evidence type="ECO:0000313" key="10">
    <source>
        <dbReference type="EMBL" id="KXG44153.1"/>
    </source>
</evidence>
<dbReference type="EMBL" id="LSKU01000001">
    <property type="protein sequence ID" value="KXG44153.1"/>
    <property type="molecule type" value="Genomic_DNA"/>
</dbReference>
<dbReference type="InterPro" id="IPR003918">
    <property type="entry name" value="NADH_UbQ_OxRdtase"/>
</dbReference>
<dbReference type="GO" id="GO:0008137">
    <property type="term" value="F:NADH dehydrogenase (ubiquinone) activity"/>
    <property type="evidence" value="ECO:0007669"/>
    <property type="project" value="InterPro"/>
</dbReference>
<feature type="transmembrane region" description="Helical" evidence="8">
    <location>
        <begin position="116"/>
        <end position="134"/>
    </location>
</feature>
<evidence type="ECO:0000256" key="1">
    <source>
        <dbReference type="ARBA" id="ARBA00004651"/>
    </source>
</evidence>
<protein>
    <recommendedName>
        <fullName evidence="9">NADH:quinone oxidoreductase/Mrp antiporter transmembrane domain-containing protein</fullName>
    </recommendedName>
</protein>
<keyword evidence="4 8" id="KW-1133">Transmembrane helix</keyword>
<comment type="caution">
    <text evidence="10">The sequence shown here is derived from an EMBL/GenBank/DDBJ whole genome shotgun (WGS) entry which is preliminary data.</text>
</comment>
<dbReference type="PANTHER" id="PTHR42682:SF3">
    <property type="entry name" value="FORMATE HYDROGENLYASE SUBUNIT 3-RELATED"/>
    <property type="match status" value="1"/>
</dbReference>
<dbReference type="PANTHER" id="PTHR42682">
    <property type="entry name" value="HYDROGENASE-4 COMPONENT F"/>
    <property type="match status" value="1"/>
</dbReference>
<keyword evidence="6 8" id="KW-0472">Membrane</keyword>
<evidence type="ECO:0000256" key="7">
    <source>
        <dbReference type="RuleBase" id="RU000320"/>
    </source>
</evidence>
<evidence type="ECO:0000256" key="5">
    <source>
        <dbReference type="ARBA" id="ARBA00023002"/>
    </source>
</evidence>
<accession>A0A135L5N1</accession>
<evidence type="ECO:0000313" key="11">
    <source>
        <dbReference type="Proteomes" id="UP000070352"/>
    </source>
</evidence>
<dbReference type="GO" id="GO:0005886">
    <property type="term" value="C:plasma membrane"/>
    <property type="evidence" value="ECO:0007669"/>
    <property type="project" value="UniProtKB-SubCell"/>
</dbReference>
<keyword evidence="5" id="KW-0560">Oxidoreductase</keyword>
<feature type="transmembrane region" description="Helical" evidence="8">
    <location>
        <begin position="12"/>
        <end position="30"/>
    </location>
</feature>
<evidence type="ECO:0000256" key="3">
    <source>
        <dbReference type="ARBA" id="ARBA00022692"/>
    </source>
</evidence>
<feature type="transmembrane region" description="Helical" evidence="8">
    <location>
        <begin position="389"/>
        <end position="411"/>
    </location>
</feature>
<dbReference type="AlphaFoldDB" id="A0A135L5N1"/>
<dbReference type="Pfam" id="PF00361">
    <property type="entry name" value="Proton_antipo_M"/>
    <property type="match status" value="1"/>
</dbReference>
<keyword evidence="3 7" id="KW-0812">Transmembrane</keyword>
<feature type="transmembrane region" description="Helical" evidence="8">
    <location>
        <begin position="140"/>
        <end position="159"/>
    </location>
</feature>
<feature type="transmembrane region" description="Helical" evidence="8">
    <location>
        <begin position="431"/>
        <end position="462"/>
    </location>
</feature>
<feature type="transmembrane region" description="Helical" evidence="8">
    <location>
        <begin position="540"/>
        <end position="561"/>
    </location>
</feature>
<dbReference type="Proteomes" id="UP000070352">
    <property type="component" value="Unassembled WGS sequence"/>
</dbReference>
<evidence type="ECO:0000259" key="9">
    <source>
        <dbReference type="Pfam" id="PF00361"/>
    </source>
</evidence>
<feature type="transmembrane region" description="Helical" evidence="8">
    <location>
        <begin position="217"/>
        <end position="238"/>
    </location>
</feature>
<proteinExistence type="predicted"/>
<evidence type="ECO:0000256" key="6">
    <source>
        <dbReference type="ARBA" id="ARBA00023136"/>
    </source>
</evidence>
<feature type="transmembrane region" description="Helical" evidence="8">
    <location>
        <begin position="84"/>
        <end position="104"/>
    </location>
</feature>
<evidence type="ECO:0000256" key="4">
    <source>
        <dbReference type="ARBA" id="ARBA00022989"/>
    </source>
</evidence>
<evidence type="ECO:0000256" key="2">
    <source>
        <dbReference type="ARBA" id="ARBA00022475"/>
    </source>
</evidence>
<dbReference type="InterPro" id="IPR001750">
    <property type="entry name" value="ND/Mrp_TM"/>
</dbReference>
<gene>
    <name evidence="10" type="ORF">U473_09170</name>
</gene>
<feature type="transmembrane region" description="Helical" evidence="8">
    <location>
        <begin position="250"/>
        <end position="271"/>
    </location>
</feature>
<reference evidence="10 11" key="1">
    <citation type="submission" date="2016-02" db="EMBL/GenBank/DDBJ databases">
        <title>Draft Genome for Tepidibacillus decaturensis nov. sp. Strain Z9, an Anaerobic, Moderately Thermophilic and Heterotrophic Bacterium from Deep Subsurface of the Illinois Basin, USA.</title>
        <authorList>
            <person name="Dong Y."/>
            <person name="Chang J.Y."/>
            <person name="Sanford R."/>
            <person name="Fouke B.W."/>
        </authorList>
    </citation>
    <scope>NUCLEOTIDE SEQUENCE [LARGE SCALE GENOMIC DNA]</scope>
    <source>
        <strain evidence="10 11">Z9</strain>
    </source>
</reference>
<dbReference type="STRING" id="1413211.U473_09170"/>
<feature type="domain" description="NADH:quinone oxidoreductase/Mrp antiporter transmembrane" evidence="9">
    <location>
        <begin position="136"/>
        <end position="426"/>
    </location>
</feature>
<dbReference type="RefSeq" id="WP_068725523.1">
    <property type="nucleotide sequence ID" value="NZ_LSKU01000001.1"/>
</dbReference>
<feature type="transmembrane region" description="Helical" evidence="8">
    <location>
        <begin position="283"/>
        <end position="302"/>
    </location>
</feature>
<feature type="transmembrane region" description="Helical" evidence="8">
    <location>
        <begin position="656"/>
        <end position="674"/>
    </location>
</feature>
<keyword evidence="2" id="KW-1003">Cell membrane</keyword>
<comment type="subcellular location">
    <subcellularLocation>
        <location evidence="1">Cell membrane</location>
        <topology evidence="1">Multi-pass membrane protein</topology>
    </subcellularLocation>
    <subcellularLocation>
        <location evidence="7">Membrane</location>
        <topology evidence="7">Multi-pass membrane protein</topology>
    </subcellularLocation>
</comment>
<feature type="transmembrane region" description="Helical" evidence="8">
    <location>
        <begin position="309"/>
        <end position="332"/>
    </location>
</feature>